<feature type="compositionally biased region" description="Acidic residues" evidence="1">
    <location>
        <begin position="542"/>
        <end position="560"/>
    </location>
</feature>
<dbReference type="InterPro" id="IPR027417">
    <property type="entry name" value="P-loop_NTPase"/>
</dbReference>
<dbReference type="Proteomes" id="UP000241893">
    <property type="component" value="Segment"/>
</dbReference>
<name>A0A2H4PIT9_9CAUD</name>
<keyword evidence="3" id="KW-1185">Reference proteome</keyword>
<dbReference type="Gene3D" id="3.40.50.300">
    <property type="entry name" value="P-loop containing nucleotide triphosphate hydrolases"/>
    <property type="match status" value="1"/>
</dbReference>
<dbReference type="PANTHER" id="PTHR41287:SF1">
    <property type="entry name" value="PROTEIN YMFN"/>
    <property type="match status" value="1"/>
</dbReference>
<gene>
    <name evidence="2" type="ORF">phi673_gp02</name>
</gene>
<proteinExistence type="predicted"/>
<sequence>MATQLDNRPGDREKLQKLFGKTEARIYTPPLGELTPETTLGYQVIDFAEEVLGITLRPWQKWFFIHALELDPDTGYTDFRFRQIMLLVGRQNGKTLVMVILGLWRLFIDGCSEIVTAAQDLSVAENTLADAFKLAKNNEFLNEWLPWRMERGEYVPYMRTANGSNQLELAYAPVPEALDVFGSMPKWVVVATNRGGGRSHSAELVMLDELREHRNFDSWDATTPTTIERERGQVYGFSNAGDAQSVVLRKQRNICIREIERGTTADSQLALFEWSAPDDCSIFDPEGWAQANPSLGYGARTEKSMLTLARAAVDPEATDEDGEAVDENSFRTEYLCQWVTTLEQGKIDTQTWEALEDPESRRASGSRVALAVDVDVDGRSTSIAIASTREDGRAHVEVIAQRQGYHWVKDWLRSKLGTDWFDGTVGIQAKGSPSASLAAILDRDPDLKIRPWQGPDMSGSTTSYFASIMASQVMHRPQPGLNAAALGVRDKRAGDVFIWSREDSVAPAAPFIATNIAWWMLENPEQVAVSAYSRYDEKPLDESSEDTPDSEPDYETIYDF</sequence>
<organism evidence="2 3">
    <name type="scientific">Corynebacterium phage phi673</name>
    <dbReference type="NCBI Taxonomy" id="2052821"/>
    <lineage>
        <taxon>Viruses</taxon>
        <taxon>Duplodnaviria</taxon>
        <taxon>Heunggongvirae</taxon>
        <taxon>Uroviricota</taxon>
        <taxon>Caudoviricetes</taxon>
        <taxon>Ikedavirus</taxon>
        <taxon>Ikedavirus phi673</taxon>
    </lineage>
</organism>
<protein>
    <submittedName>
        <fullName evidence="2">Putative terminase large subunit</fullName>
    </submittedName>
</protein>
<dbReference type="PANTHER" id="PTHR41287">
    <property type="match status" value="1"/>
</dbReference>
<feature type="region of interest" description="Disordered" evidence="1">
    <location>
        <begin position="536"/>
        <end position="560"/>
    </location>
</feature>
<accession>A0A2H4PIT9</accession>
<reference evidence="2 3" key="1">
    <citation type="submission" date="2017-10" db="EMBL/GenBank/DDBJ databases">
        <title>Complete nucleotide sequences and annotations of phi673 and phi674, two new lytic phages of Corynebacterium glutamicum ATCC 13032.</title>
        <authorList>
            <person name="Yomantas Y.A.V."/>
            <person name="Abalakina E.G."/>
            <person name="Lobanova J.S."/>
            <person name="Mamontov V.A."/>
            <person name="Stoynova N.V."/>
            <person name="Mashko S.V."/>
        </authorList>
    </citation>
    <scope>NUCLEOTIDE SEQUENCE [LARGE SCALE GENOMIC DNA]</scope>
</reference>
<dbReference type="InterPro" id="IPR005021">
    <property type="entry name" value="Terminase_largesu-like"/>
</dbReference>
<evidence type="ECO:0000313" key="2">
    <source>
        <dbReference type="EMBL" id="ATW62864.1"/>
    </source>
</evidence>
<evidence type="ECO:0000256" key="1">
    <source>
        <dbReference type="SAM" id="MobiDB-lite"/>
    </source>
</evidence>
<dbReference type="OrthoDB" id="1610at10239"/>
<evidence type="ECO:0000313" key="3">
    <source>
        <dbReference type="Proteomes" id="UP000241893"/>
    </source>
</evidence>
<dbReference type="EMBL" id="MG324353">
    <property type="protein sequence ID" value="ATW62864.1"/>
    <property type="molecule type" value="Genomic_DNA"/>
</dbReference>